<reference evidence="13 14" key="1">
    <citation type="journal article" date="2019" name="Int. J. Syst. Evol. Microbiol.">
        <title>The Global Catalogue of Microorganisms (GCM) 10K type strain sequencing project: providing services to taxonomists for standard genome sequencing and annotation.</title>
        <authorList>
            <consortium name="The Broad Institute Genomics Platform"/>
            <consortium name="The Broad Institute Genome Sequencing Center for Infectious Disease"/>
            <person name="Wu L."/>
            <person name="Ma J."/>
        </authorList>
    </citation>
    <scope>NUCLEOTIDE SEQUENCE [LARGE SCALE GENOMIC DNA]</scope>
    <source>
        <strain evidence="13 14">JCM 16014</strain>
    </source>
</reference>
<dbReference type="PROSITE" id="PS50110">
    <property type="entry name" value="RESPONSE_REGULATORY"/>
    <property type="match status" value="1"/>
</dbReference>
<dbReference type="EMBL" id="BAAAQN010000001">
    <property type="protein sequence ID" value="GAA2011315.1"/>
    <property type="molecule type" value="Genomic_DNA"/>
</dbReference>
<evidence type="ECO:0000256" key="9">
    <source>
        <dbReference type="SAM" id="Coils"/>
    </source>
</evidence>
<evidence type="ECO:0000256" key="6">
    <source>
        <dbReference type="ARBA" id="ARBA00022777"/>
    </source>
</evidence>
<dbReference type="SMART" id="SM00387">
    <property type="entry name" value="HATPase_c"/>
    <property type="match status" value="1"/>
</dbReference>
<dbReference type="CDD" id="cd00082">
    <property type="entry name" value="HisKA"/>
    <property type="match status" value="1"/>
</dbReference>
<dbReference type="Pfam" id="PF00512">
    <property type="entry name" value="HisKA"/>
    <property type="match status" value="1"/>
</dbReference>
<evidence type="ECO:0000259" key="12">
    <source>
        <dbReference type="PROSITE" id="PS50110"/>
    </source>
</evidence>
<dbReference type="Gene3D" id="1.10.287.130">
    <property type="match status" value="1"/>
</dbReference>
<dbReference type="SMART" id="SM00448">
    <property type="entry name" value="REC"/>
    <property type="match status" value="1"/>
</dbReference>
<keyword evidence="13" id="KW-0067">ATP-binding</keyword>
<evidence type="ECO:0000256" key="1">
    <source>
        <dbReference type="ARBA" id="ARBA00000085"/>
    </source>
</evidence>
<keyword evidence="9" id="KW-0175">Coiled coil</keyword>
<keyword evidence="4 8" id="KW-0597">Phosphoprotein</keyword>
<evidence type="ECO:0000256" key="4">
    <source>
        <dbReference type="ARBA" id="ARBA00022553"/>
    </source>
</evidence>
<dbReference type="EC" id="2.7.13.3" evidence="3"/>
<comment type="subcellular location">
    <subcellularLocation>
        <location evidence="2">Cell membrane</location>
    </subcellularLocation>
</comment>
<dbReference type="Gene3D" id="3.30.565.10">
    <property type="entry name" value="Histidine kinase-like ATPase, C-terminal domain"/>
    <property type="match status" value="1"/>
</dbReference>
<dbReference type="InterPro" id="IPR011006">
    <property type="entry name" value="CheY-like_superfamily"/>
</dbReference>
<evidence type="ECO:0000256" key="5">
    <source>
        <dbReference type="ARBA" id="ARBA00022679"/>
    </source>
</evidence>
<dbReference type="Proteomes" id="UP001500751">
    <property type="component" value="Unassembled WGS sequence"/>
</dbReference>
<dbReference type="Pfam" id="PF02518">
    <property type="entry name" value="HATPase_c"/>
    <property type="match status" value="1"/>
</dbReference>
<dbReference type="PROSITE" id="PS50109">
    <property type="entry name" value="HIS_KIN"/>
    <property type="match status" value="1"/>
</dbReference>
<dbReference type="InterPro" id="IPR004358">
    <property type="entry name" value="Sig_transdc_His_kin-like_C"/>
</dbReference>
<evidence type="ECO:0000256" key="3">
    <source>
        <dbReference type="ARBA" id="ARBA00012438"/>
    </source>
</evidence>
<organism evidence="13 14">
    <name type="scientific">Catenulispora yoronensis</name>
    <dbReference type="NCBI Taxonomy" id="450799"/>
    <lineage>
        <taxon>Bacteria</taxon>
        <taxon>Bacillati</taxon>
        <taxon>Actinomycetota</taxon>
        <taxon>Actinomycetes</taxon>
        <taxon>Catenulisporales</taxon>
        <taxon>Catenulisporaceae</taxon>
        <taxon>Catenulispora</taxon>
    </lineage>
</organism>
<comment type="catalytic activity">
    <reaction evidence="1">
        <text>ATP + protein L-histidine = ADP + protein N-phospho-L-histidine.</text>
        <dbReference type="EC" id="2.7.13.3"/>
    </reaction>
</comment>
<dbReference type="Gene3D" id="3.40.50.2300">
    <property type="match status" value="1"/>
</dbReference>
<dbReference type="SUPFAM" id="SSF47384">
    <property type="entry name" value="Homodimeric domain of signal transducing histidine kinase"/>
    <property type="match status" value="1"/>
</dbReference>
<dbReference type="CDD" id="cd16922">
    <property type="entry name" value="HATPase_EvgS-ArcB-TorS-like"/>
    <property type="match status" value="1"/>
</dbReference>
<dbReference type="SMART" id="SM00388">
    <property type="entry name" value="HisKA"/>
    <property type="match status" value="1"/>
</dbReference>
<dbReference type="SUPFAM" id="SSF52172">
    <property type="entry name" value="CheY-like"/>
    <property type="match status" value="1"/>
</dbReference>
<dbReference type="PANTHER" id="PTHR43047">
    <property type="entry name" value="TWO-COMPONENT HISTIDINE PROTEIN KINASE"/>
    <property type="match status" value="1"/>
</dbReference>
<keyword evidence="5" id="KW-0808">Transferase</keyword>
<dbReference type="InterPro" id="IPR036890">
    <property type="entry name" value="HATPase_C_sf"/>
</dbReference>
<feature type="coiled-coil region" evidence="9">
    <location>
        <begin position="183"/>
        <end position="242"/>
    </location>
</feature>
<evidence type="ECO:0000313" key="14">
    <source>
        <dbReference type="Proteomes" id="UP001500751"/>
    </source>
</evidence>
<dbReference type="SUPFAM" id="SSF55874">
    <property type="entry name" value="ATPase domain of HSP90 chaperone/DNA topoisomerase II/histidine kinase"/>
    <property type="match status" value="1"/>
</dbReference>
<dbReference type="RefSeq" id="WP_344663501.1">
    <property type="nucleotide sequence ID" value="NZ_BAAAQN010000001.1"/>
</dbReference>
<evidence type="ECO:0000256" key="2">
    <source>
        <dbReference type="ARBA" id="ARBA00004236"/>
    </source>
</evidence>
<dbReference type="PANTHER" id="PTHR43047:SF72">
    <property type="entry name" value="OSMOSENSING HISTIDINE PROTEIN KINASE SLN1"/>
    <property type="match status" value="1"/>
</dbReference>
<feature type="compositionally biased region" description="Low complexity" evidence="10">
    <location>
        <begin position="1"/>
        <end position="14"/>
    </location>
</feature>
<dbReference type="InterPro" id="IPR003661">
    <property type="entry name" value="HisK_dim/P_dom"/>
</dbReference>
<dbReference type="InterPro" id="IPR005467">
    <property type="entry name" value="His_kinase_dom"/>
</dbReference>
<protein>
    <recommendedName>
        <fullName evidence="3">histidine kinase</fullName>
        <ecNumber evidence="3">2.7.13.3</ecNumber>
    </recommendedName>
</protein>
<feature type="domain" description="Histidine kinase" evidence="11">
    <location>
        <begin position="259"/>
        <end position="479"/>
    </location>
</feature>
<dbReference type="InterPro" id="IPR036097">
    <property type="entry name" value="HisK_dim/P_sf"/>
</dbReference>
<evidence type="ECO:0000313" key="13">
    <source>
        <dbReference type="EMBL" id="GAA2011315.1"/>
    </source>
</evidence>
<feature type="domain" description="Response regulatory" evidence="12">
    <location>
        <begin position="493"/>
        <end position="608"/>
    </location>
</feature>
<proteinExistence type="predicted"/>
<gene>
    <name evidence="13" type="ORF">GCM10009839_01740</name>
</gene>
<feature type="modified residue" description="4-aspartylphosphate" evidence="8">
    <location>
        <position position="542"/>
    </location>
</feature>
<keyword evidence="6" id="KW-0418">Kinase</keyword>
<dbReference type="InterPro" id="IPR003594">
    <property type="entry name" value="HATPase_dom"/>
</dbReference>
<evidence type="ECO:0000256" key="7">
    <source>
        <dbReference type="ARBA" id="ARBA00023012"/>
    </source>
</evidence>
<dbReference type="PRINTS" id="PR00344">
    <property type="entry name" value="BCTRLSENSOR"/>
</dbReference>
<dbReference type="Pfam" id="PF00072">
    <property type="entry name" value="Response_reg"/>
    <property type="match status" value="1"/>
</dbReference>
<accession>A0ABN2TJL9</accession>
<name>A0ABN2TJL9_9ACTN</name>
<evidence type="ECO:0000259" key="11">
    <source>
        <dbReference type="PROSITE" id="PS50109"/>
    </source>
</evidence>
<evidence type="ECO:0000256" key="10">
    <source>
        <dbReference type="SAM" id="MobiDB-lite"/>
    </source>
</evidence>
<dbReference type="GO" id="GO:0005524">
    <property type="term" value="F:ATP binding"/>
    <property type="evidence" value="ECO:0007669"/>
    <property type="project" value="UniProtKB-KW"/>
</dbReference>
<keyword evidence="7" id="KW-0902">Two-component regulatory system</keyword>
<keyword evidence="13" id="KW-0547">Nucleotide-binding</keyword>
<sequence>MSAANPANPANPGNPAGPGSPGGEASESILTVTVASEQDIFALRRYGRAAADGAGLENLDQVRLATALSELGRDLLRRAPLSVDFSLVKLAVPILRVRLLWTDGRVPSPAALSAAARLIARVEHIVGEVEGQGSVVIEHVLPRDASGSGPVAPQPTAGPLAERIRSAVTAAAASREDERGAQTQDLIAALEDSKARSEELERLNVELMETNTGVLAVYTELSEELEQTNRGVVALYAELEEKGRLLREASESKTRLWSNVSHELRTPLNSVIGLSRLLLDPDSEPLTAAQQRQVALVASAGSTLLALVDELLDVAKAEAGRMQPNLAPVDLRAVFAQLRGVLAATAPGDGVALRIPDDEDLPGLVTDEAMLIRILRNLLSNGLKFTQHGEVRLGVGRDPAEDRLVFEVRDTGVGVPEDQQAAVFEEFYQVPGPHQRGHTGTGLGLPYARRLAELLGGSLTLESTPGEGTCVTLRLPTAPTAQSAQSAPRRLDVLVTIDDDPGFHDLCRQELAVLADRVVEVCDPRLAVETVARERPGAVLVDLHMPEMDGYAVLAALDSDPALRAVPVVLVTSADPALVDTERLLHATGVLSKSRLTARAVAAALFPESGAAPETGTGPGGERA</sequence>
<dbReference type="InterPro" id="IPR001789">
    <property type="entry name" value="Sig_transdc_resp-reg_receiver"/>
</dbReference>
<comment type="caution">
    <text evidence="13">The sequence shown here is derived from an EMBL/GenBank/DDBJ whole genome shotgun (WGS) entry which is preliminary data.</text>
</comment>
<keyword evidence="14" id="KW-1185">Reference proteome</keyword>
<feature type="region of interest" description="Disordered" evidence="10">
    <location>
        <begin position="1"/>
        <end position="26"/>
    </location>
</feature>
<evidence type="ECO:0000256" key="8">
    <source>
        <dbReference type="PROSITE-ProRule" id="PRU00169"/>
    </source>
</evidence>